<dbReference type="Gene3D" id="1.25.40.900">
    <property type="match status" value="1"/>
</dbReference>
<evidence type="ECO:0000256" key="2">
    <source>
        <dbReference type="ARBA" id="ARBA00006275"/>
    </source>
</evidence>
<feature type="domain" description="SusD-like N-terminal" evidence="7">
    <location>
        <begin position="22"/>
        <end position="211"/>
    </location>
</feature>
<accession>A0A917MYS7</accession>
<dbReference type="InterPro" id="IPR012944">
    <property type="entry name" value="SusD_RagB_dom"/>
</dbReference>
<dbReference type="Gene3D" id="2.20.20.130">
    <property type="match status" value="1"/>
</dbReference>
<keyword evidence="5" id="KW-0998">Cell outer membrane</keyword>
<dbReference type="InterPro" id="IPR033985">
    <property type="entry name" value="SusD-like_N"/>
</dbReference>
<evidence type="ECO:0000259" key="7">
    <source>
        <dbReference type="Pfam" id="PF14322"/>
    </source>
</evidence>
<evidence type="ECO:0000256" key="4">
    <source>
        <dbReference type="ARBA" id="ARBA00023136"/>
    </source>
</evidence>
<comment type="similarity">
    <text evidence="2">Belongs to the SusD family.</text>
</comment>
<comment type="subcellular location">
    <subcellularLocation>
        <location evidence="1">Cell outer membrane</location>
    </subcellularLocation>
</comment>
<keyword evidence="9" id="KW-1185">Reference proteome</keyword>
<dbReference type="Proteomes" id="UP000627292">
    <property type="component" value="Unassembled WGS sequence"/>
</dbReference>
<dbReference type="InterPro" id="IPR011990">
    <property type="entry name" value="TPR-like_helical_dom_sf"/>
</dbReference>
<reference evidence="8" key="1">
    <citation type="journal article" date="2014" name="Int. J. Syst. Evol. Microbiol.">
        <title>Complete genome sequence of Corynebacterium casei LMG S-19264T (=DSM 44701T), isolated from a smear-ripened cheese.</title>
        <authorList>
            <consortium name="US DOE Joint Genome Institute (JGI-PGF)"/>
            <person name="Walter F."/>
            <person name="Albersmeier A."/>
            <person name="Kalinowski J."/>
            <person name="Ruckert C."/>
        </authorList>
    </citation>
    <scope>NUCLEOTIDE SEQUENCE</scope>
    <source>
        <strain evidence="8">CGMCC 1.15290</strain>
    </source>
</reference>
<feature type="domain" description="RagB/SusD" evidence="6">
    <location>
        <begin position="324"/>
        <end position="443"/>
    </location>
</feature>
<dbReference type="SUPFAM" id="SSF48452">
    <property type="entry name" value="TPR-like"/>
    <property type="match status" value="1"/>
</dbReference>
<dbReference type="Pfam" id="PF07980">
    <property type="entry name" value="SusD_RagB"/>
    <property type="match status" value="1"/>
</dbReference>
<organism evidence="8 9">
    <name type="scientific">Filimonas zeae</name>
    <dbReference type="NCBI Taxonomy" id="1737353"/>
    <lineage>
        <taxon>Bacteria</taxon>
        <taxon>Pseudomonadati</taxon>
        <taxon>Bacteroidota</taxon>
        <taxon>Chitinophagia</taxon>
        <taxon>Chitinophagales</taxon>
        <taxon>Chitinophagaceae</taxon>
        <taxon>Filimonas</taxon>
    </lineage>
</organism>
<reference evidence="8" key="2">
    <citation type="submission" date="2020-09" db="EMBL/GenBank/DDBJ databases">
        <authorList>
            <person name="Sun Q."/>
            <person name="Zhou Y."/>
        </authorList>
    </citation>
    <scope>NUCLEOTIDE SEQUENCE</scope>
    <source>
        <strain evidence="8">CGMCC 1.15290</strain>
    </source>
</reference>
<comment type="caution">
    <text evidence="8">The sequence shown here is derived from an EMBL/GenBank/DDBJ whole genome shotgun (WGS) entry which is preliminary data.</text>
</comment>
<evidence type="ECO:0000256" key="3">
    <source>
        <dbReference type="ARBA" id="ARBA00022729"/>
    </source>
</evidence>
<dbReference type="Gene3D" id="1.25.40.390">
    <property type="match status" value="1"/>
</dbReference>
<dbReference type="Pfam" id="PF14322">
    <property type="entry name" value="SusD-like_3"/>
    <property type="match status" value="1"/>
</dbReference>
<evidence type="ECO:0000313" key="9">
    <source>
        <dbReference type="Proteomes" id="UP000627292"/>
    </source>
</evidence>
<evidence type="ECO:0000259" key="6">
    <source>
        <dbReference type="Pfam" id="PF07980"/>
    </source>
</evidence>
<evidence type="ECO:0000256" key="1">
    <source>
        <dbReference type="ARBA" id="ARBA00004442"/>
    </source>
</evidence>
<evidence type="ECO:0008006" key="10">
    <source>
        <dbReference type="Google" id="ProtNLM"/>
    </source>
</evidence>
<protein>
    <recommendedName>
        <fullName evidence="10">SusD family protein</fullName>
    </recommendedName>
</protein>
<keyword evidence="4" id="KW-0472">Membrane</keyword>
<proteinExistence type="inferred from homology"/>
<evidence type="ECO:0000256" key="5">
    <source>
        <dbReference type="ARBA" id="ARBA00023237"/>
    </source>
</evidence>
<name>A0A917MYS7_9BACT</name>
<gene>
    <name evidence="8" type="ORF">GCM10011379_48350</name>
</gene>
<dbReference type="AlphaFoldDB" id="A0A917MYS7"/>
<sequence length="475" mass="52275">MKLYRFLIYLMPIGLFTVSCNKFLDVKPKTQIDAEDVFKDEQGYMDALTGVYLNMDVNALYGRELTYGFTDVIGKQHTVFSGTSQEYYYTAQYAYLRGEVRGKIDGIYGGMYNAIAEDNNIIGHLQADGAAKFSGVNFRIIHGEAHALRALLHFDLLRLFGPSPVAADAGTIKAIPYLDQLTVAAPPRLTVKEVVDKVIADLAVAETDLLAADPIVPGSTTPTTTTGFLRNRRQKMNYYAVKALQARVYLYAGDKPKALAAAQTVINSGVYPLTPANQVAGNRLFSQELIFALYKSDMAANVTSYFTPPASGAGAGNLLTKTVAEYNTVYESTTDVRYSQLTAYDNVTQLRYSIKLGQVTSSGTQYTTAIPVFRVSELYYIAAECLKESNPADAAAYVSQVRVARDATPLSGSLTPAQLQDEIFKEYRREFYCEGQLFHYYKRLNAPQINGLAVTATQYVLPLPDDETTYGNGGN</sequence>
<keyword evidence="3" id="KW-0732">Signal</keyword>
<dbReference type="RefSeq" id="WP_188957341.1">
    <property type="nucleotide sequence ID" value="NZ_BMIB01000005.1"/>
</dbReference>
<dbReference type="PROSITE" id="PS51257">
    <property type="entry name" value="PROKAR_LIPOPROTEIN"/>
    <property type="match status" value="1"/>
</dbReference>
<evidence type="ECO:0000313" key="8">
    <source>
        <dbReference type="EMBL" id="GGH79256.1"/>
    </source>
</evidence>
<dbReference type="GO" id="GO:0009279">
    <property type="term" value="C:cell outer membrane"/>
    <property type="evidence" value="ECO:0007669"/>
    <property type="project" value="UniProtKB-SubCell"/>
</dbReference>
<dbReference type="EMBL" id="BMIB01000005">
    <property type="protein sequence ID" value="GGH79256.1"/>
    <property type="molecule type" value="Genomic_DNA"/>
</dbReference>